<keyword evidence="3" id="KW-0804">Transcription</keyword>
<dbReference type="InterPro" id="IPR000843">
    <property type="entry name" value="HTH_LacI"/>
</dbReference>
<dbReference type="PROSITE" id="PS50932">
    <property type="entry name" value="HTH_LACI_2"/>
    <property type="match status" value="1"/>
</dbReference>
<feature type="domain" description="HTH lacI-type" evidence="4">
    <location>
        <begin position="12"/>
        <end position="68"/>
    </location>
</feature>
<dbReference type="SUPFAM" id="SSF53822">
    <property type="entry name" value="Periplasmic binding protein-like I"/>
    <property type="match status" value="1"/>
</dbReference>
<dbReference type="Pfam" id="PF00356">
    <property type="entry name" value="LacI"/>
    <property type="match status" value="1"/>
</dbReference>
<dbReference type="SUPFAM" id="SSF47413">
    <property type="entry name" value="lambda repressor-like DNA-binding domains"/>
    <property type="match status" value="1"/>
</dbReference>
<dbReference type="InterPro" id="IPR010982">
    <property type="entry name" value="Lambda_DNA-bd_dom_sf"/>
</dbReference>
<dbReference type="AlphaFoldDB" id="A0A7W7ZEA3"/>
<sequence length="351" mass="39041">MPRTPQGQSKPVSLKMLAEHLNLSPATVSFVLNNAPNRSIPEVTRERVREAARHFKYEPSMVARLLQGKRSQTIGILLPELGEGYHAQVLNGAADVLMREGYFFFTAHHRHRKDLVEEYPRLLRQRGVEGILTIDTHLEDAFDIPTVTVASHKVIPGTTNILLDHDRAAELALGHLVRNGHRKILYMRGAAFSSDSNSRWRATVRVAKLLGLKIPESHIIRLERDVNTPELGYPAVAQVLMRQRDFTAVLCFNDVSAIGCIRALHDAGLSVPQQVSVVGFDDIQSASFYVPSLTTIRQPLAQMGHQAATLLLKKLRGEHTESLVKIEPELIVRESTSKAAGTTTRKKSPKS</sequence>
<dbReference type="CDD" id="cd01392">
    <property type="entry name" value="HTH_LacI"/>
    <property type="match status" value="1"/>
</dbReference>
<accession>A0A7W7ZEA3</accession>
<dbReference type="GO" id="GO:0003700">
    <property type="term" value="F:DNA-binding transcription factor activity"/>
    <property type="evidence" value="ECO:0007669"/>
    <property type="project" value="TreeGrafter"/>
</dbReference>
<dbReference type="PANTHER" id="PTHR30146:SF109">
    <property type="entry name" value="HTH-TYPE TRANSCRIPTIONAL REGULATOR GALS"/>
    <property type="match status" value="1"/>
</dbReference>
<name>A0A7W7ZEA3_9BACT</name>
<dbReference type="Pfam" id="PF13377">
    <property type="entry name" value="Peripla_BP_3"/>
    <property type="match status" value="1"/>
</dbReference>
<dbReference type="Gene3D" id="3.40.50.2300">
    <property type="match status" value="2"/>
</dbReference>
<evidence type="ECO:0000256" key="1">
    <source>
        <dbReference type="ARBA" id="ARBA00023015"/>
    </source>
</evidence>
<dbReference type="RefSeq" id="WP_246409106.1">
    <property type="nucleotide sequence ID" value="NZ_JACHIP010000004.1"/>
</dbReference>
<proteinExistence type="predicted"/>
<dbReference type="PANTHER" id="PTHR30146">
    <property type="entry name" value="LACI-RELATED TRANSCRIPTIONAL REPRESSOR"/>
    <property type="match status" value="1"/>
</dbReference>
<comment type="caution">
    <text evidence="5">The sequence shown here is derived from an EMBL/GenBank/DDBJ whole genome shotgun (WGS) entry which is preliminary data.</text>
</comment>
<evidence type="ECO:0000313" key="5">
    <source>
        <dbReference type="EMBL" id="MBB5058207.1"/>
    </source>
</evidence>
<dbReference type="InterPro" id="IPR046335">
    <property type="entry name" value="LacI/GalR-like_sensor"/>
</dbReference>
<evidence type="ECO:0000256" key="2">
    <source>
        <dbReference type="ARBA" id="ARBA00023125"/>
    </source>
</evidence>
<evidence type="ECO:0000259" key="4">
    <source>
        <dbReference type="PROSITE" id="PS50932"/>
    </source>
</evidence>
<dbReference type="CDD" id="cd06267">
    <property type="entry name" value="PBP1_LacI_sugar_binding-like"/>
    <property type="match status" value="1"/>
</dbReference>
<dbReference type="Gene3D" id="1.10.260.40">
    <property type="entry name" value="lambda repressor-like DNA-binding domains"/>
    <property type="match status" value="1"/>
</dbReference>
<evidence type="ECO:0000313" key="6">
    <source>
        <dbReference type="Proteomes" id="UP000540989"/>
    </source>
</evidence>
<dbReference type="Proteomes" id="UP000540989">
    <property type="component" value="Unassembled WGS sequence"/>
</dbReference>
<keyword evidence="2" id="KW-0238">DNA-binding</keyword>
<gene>
    <name evidence="5" type="ORF">HDF16_002921</name>
</gene>
<organism evidence="5 6">
    <name type="scientific">Granulicella aggregans</name>
    <dbReference type="NCBI Taxonomy" id="474949"/>
    <lineage>
        <taxon>Bacteria</taxon>
        <taxon>Pseudomonadati</taxon>
        <taxon>Acidobacteriota</taxon>
        <taxon>Terriglobia</taxon>
        <taxon>Terriglobales</taxon>
        <taxon>Acidobacteriaceae</taxon>
        <taxon>Granulicella</taxon>
    </lineage>
</organism>
<evidence type="ECO:0000256" key="3">
    <source>
        <dbReference type="ARBA" id="ARBA00023163"/>
    </source>
</evidence>
<dbReference type="InterPro" id="IPR028082">
    <property type="entry name" value="Peripla_BP_I"/>
</dbReference>
<dbReference type="EMBL" id="JACHIP010000004">
    <property type="protein sequence ID" value="MBB5058207.1"/>
    <property type="molecule type" value="Genomic_DNA"/>
</dbReference>
<dbReference type="GO" id="GO:0000976">
    <property type="term" value="F:transcription cis-regulatory region binding"/>
    <property type="evidence" value="ECO:0007669"/>
    <property type="project" value="TreeGrafter"/>
</dbReference>
<protein>
    <submittedName>
        <fullName evidence="5">LacI family transcriptional regulator</fullName>
    </submittedName>
</protein>
<keyword evidence="1" id="KW-0805">Transcription regulation</keyword>
<dbReference type="SMART" id="SM00354">
    <property type="entry name" value="HTH_LACI"/>
    <property type="match status" value="1"/>
</dbReference>
<keyword evidence="6" id="KW-1185">Reference proteome</keyword>
<reference evidence="5 6" key="1">
    <citation type="submission" date="2020-08" db="EMBL/GenBank/DDBJ databases">
        <title>Genomic Encyclopedia of Type Strains, Phase IV (KMG-V): Genome sequencing to study the core and pangenomes of soil and plant-associated prokaryotes.</title>
        <authorList>
            <person name="Whitman W."/>
        </authorList>
    </citation>
    <scope>NUCLEOTIDE SEQUENCE [LARGE SCALE GENOMIC DNA]</scope>
    <source>
        <strain evidence="5 6">M8UP14</strain>
    </source>
</reference>